<dbReference type="InParanoid" id="A0A1E7F737"/>
<organism evidence="3 4">
    <name type="scientific">Fragilariopsis cylindrus CCMP1102</name>
    <dbReference type="NCBI Taxonomy" id="635003"/>
    <lineage>
        <taxon>Eukaryota</taxon>
        <taxon>Sar</taxon>
        <taxon>Stramenopiles</taxon>
        <taxon>Ochrophyta</taxon>
        <taxon>Bacillariophyta</taxon>
        <taxon>Bacillariophyceae</taxon>
        <taxon>Bacillariophycidae</taxon>
        <taxon>Bacillariales</taxon>
        <taxon>Bacillariaceae</taxon>
        <taxon>Fragilariopsis</taxon>
    </lineage>
</organism>
<dbReference type="AlphaFoldDB" id="A0A1E7F737"/>
<keyword evidence="2" id="KW-0472">Membrane</keyword>
<feature type="region of interest" description="Disordered" evidence="1">
    <location>
        <begin position="102"/>
        <end position="210"/>
    </location>
</feature>
<proteinExistence type="predicted"/>
<dbReference type="KEGG" id="fcy:FRACYDRAFT_242329"/>
<evidence type="ECO:0000256" key="1">
    <source>
        <dbReference type="SAM" id="MobiDB-lite"/>
    </source>
</evidence>
<feature type="compositionally biased region" description="Polar residues" evidence="1">
    <location>
        <begin position="201"/>
        <end position="210"/>
    </location>
</feature>
<evidence type="ECO:0000313" key="3">
    <source>
        <dbReference type="EMBL" id="OEU13976.1"/>
    </source>
</evidence>
<feature type="compositionally biased region" description="Low complexity" evidence="1">
    <location>
        <begin position="156"/>
        <end position="165"/>
    </location>
</feature>
<feature type="region of interest" description="Disordered" evidence="1">
    <location>
        <begin position="62"/>
        <end position="90"/>
    </location>
</feature>
<gene>
    <name evidence="3" type="ORF">FRACYDRAFT_242329</name>
</gene>
<feature type="compositionally biased region" description="Low complexity" evidence="1">
    <location>
        <begin position="70"/>
        <end position="80"/>
    </location>
</feature>
<keyword evidence="2" id="KW-0812">Transmembrane</keyword>
<dbReference type="InterPro" id="IPR018247">
    <property type="entry name" value="EF_Hand_1_Ca_BS"/>
</dbReference>
<keyword evidence="2" id="KW-1133">Transmembrane helix</keyword>
<sequence length="302" mass="34448">MVSRSTNRFGFFSSPLLVISVLSAATVIGFILVEALIPVSPLCVQQRPYQITTRLSLQKGWLDNNDDENNANYNNNNNNNGEDDDDDGLVTREDVNRDLLGLEPIVKRKRKNGKQGGGGYRPLDNRDHLPFSIRTNTPEDPYKTKFLKERQKQEQNKINNEITTTKTRRRRPTSNTICFLLPNGFLPSNNKKKKNNKKQSDNTPSRLVQISNKDNNDKMSETVIGEYQLDKSTTSGDVIVIGEKEYQVQQARCQYKYAGGQRFVMVRKILEVKEVNRVQNEEALMRQYKKSSSSILPEGSLD</sequence>
<evidence type="ECO:0000313" key="4">
    <source>
        <dbReference type="Proteomes" id="UP000095751"/>
    </source>
</evidence>
<feature type="transmembrane region" description="Helical" evidence="2">
    <location>
        <begin position="12"/>
        <end position="37"/>
    </location>
</feature>
<dbReference type="OrthoDB" id="49071at2759"/>
<protein>
    <submittedName>
        <fullName evidence="3">Uncharacterized protein</fullName>
    </submittedName>
</protein>
<dbReference type="Proteomes" id="UP000095751">
    <property type="component" value="Unassembled WGS sequence"/>
</dbReference>
<reference evidence="3 4" key="1">
    <citation type="submission" date="2016-09" db="EMBL/GenBank/DDBJ databases">
        <title>Extensive genetic diversity and differential bi-allelic expression allows diatom success in the polar Southern Ocean.</title>
        <authorList>
            <consortium name="DOE Joint Genome Institute"/>
            <person name="Mock T."/>
            <person name="Otillar R.P."/>
            <person name="Strauss J."/>
            <person name="Dupont C."/>
            <person name="Frickenhaus S."/>
            <person name="Maumus F."/>
            <person name="Mcmullan M."/>
            <person name="Sanges R."/>
            <person name="Schmutz J."/>
            <person name="Toseland A."/>
            <person name="Valas R."/>
            <person name="Veluchamy A."/>
            <person name="Ward B.J."/>
            <person name="Allen A."/>
            <person name="Barry K."/>
            <person name="Falciatore A."/>
            <person name="Ferrante M."/>
            <person name="Fortunato A.E."/>
            <person name="Gloeckner G."/>
            <person name="Gruber A."/>
            <person name="Hipkin R."/>
            <person name="Janech M."/>
            <person name="Kroth P."/>
            <person name="Leese F."/>
            <person name="Lindquist E."/>
            <person name="Lyon B.R."/>
            <person name="Martin J."/>
            <person name="Mayer C."/>
            <person name="Parker M."/>
            <person name="Quesneville H."/>
            <person name="Raymond J."/>
            <person name="Uhlig C."/>
            <person name="Valentin K.U."/>
            <person name="Worden A.Z."/>
            <person name="Armbrust E.V."/>
            <person name="Bowler C."/>
            <person name="Green B."/>
            <person name="Moulton V."/>
            <person name="Van Oosterhout C."/>
            <person name="Grigoriev I."/>
        </authorList>
    </citation>
    <scope>NUCLEOTIDE SEQUENCE [LARGE SCALE GENOMIC DNA]</scope>
    <source>
        <strain evidence="3 4">CCMP1102</strain>
    </source>
</reference>
<feature type="compositionally biased region" description="Basic and acidic residues" evidence="1">
    <location>
        <begin position="140"/>
        <end position="155"/>
    </location>
</feature>
<keyword evidence="4" id="KW-1185">Reference proteome</keyword>
<evidence type="ECO:0000256" key="2">
    <source>
        <dbReference type="SAM" id="Phobius"/>
    </source>
</evidence>
<name>A0A1E7F737_9STRA</name>
<accession>A0A1E7F737</accession>
<dbReference type="EMBL" id="KV784361">
    <property type="protein sequence ID" value="OEU13976.1"/>
    <property type="molecule type" value="Genomic_DNA"/>
</dbReference>
<dbReference type="PROSITE" id="PS00018">
    <property type="entry name" value="EF_HAND_1"/>
    <property type="match status" value="1"/>
</dbReference>